<dbReference type="InterPro" id="IPR002686">
    <property type="entry name" value="Transposase_17"/>
</dbReference>
<accession>A0A1M5XX67</accession>
<dbReference type="Gene3D" id="3.30.70.1290">
    <property type="entry name" value="Transposase IS200-like"/>
    <property type="match status" value="1"/>
</dbReference>
<dbReference type="PANTHER" id="PTHR34322">
    <property type="entry name" value="TRANSPOSASE, Y1_TNP DOMAIN-CONTAINING"/>
    <property type="match status" value="1"/>
</dbReference>
<dbReference type="Gene3D" id="1.10.1750.10">
    <property type="match status" value="1"/>
</dbReference>
<organism evidence="2 3">
    <name type="scientific">Clostridium intestinale DSM 6191</name>
    <dbReference type="NCBI Taxonomy" id="1121320"/>
    <lineage>
        <taxon>Bacteria</taxon>
        <taxon>Bacillati</taxon>
        <taxon>Bacillota</taxon>
        <taxon>Clostridia</taxon>
        <taxon>Eubacteriales</taxon>
        <taxon>Clostridiaceae</taxon>
        <taxon>Clostridium</taxon>
    </lineage>
</organism>
<gene>
    <name evidence="2" type="ORF">SAMN02745941_01687</name>
</gene>
<name>A0A1M5XX67_9CLOT</name>
<protein>
    <submittedName>
        <fullName evidence="2">REP element-mobilizing transposase RayT</fullName>
    </submittedName>
</protein>
<dbReference type="Pfam" id="PF01797">
    <property type="entry name" value="Y1_Tnp"/>
    <property type="match status" value="1"/>
</dbReference>
<dbReference type="InterPro" id="IPR010921">
    <property type="entry name" value="Trp_repressor/repl_initiator"/>
</dbReference>
<dbReference type="PANTHER" id="PTHR34322:SF2">
    <property type="entry name" value="TRANSPOSASE IS200-LIKE DOMAIN-CONTAINING PROTEIN"/>
    <property type="match status" value="1"/>
</dbReference>
<evidence type="ECO:0000259" key="1">
    <source>
        <dbReference type="SMART" id="SM01321"/>
    </source>
</evidence>
<dbReference type="SUPFAM" id="SSF48295">
    <property type="entry name" value="TrpR-like"/>
    <property type="match status" value="1"/>
</dbReference>
<dbReference type="EMBL" id="FQXU01000005">
    <property type="protein sequence ID" value="SHI04138.1"/>
    <property type="molecule type" value="Genomic_DNA"/>
</dbReference>
<dbReference type="AlphaFoldDB" id="A0A1M5XX67"/>
<sequence length="305" mass="35756">MPRLPRIKQDNGIFHVIMRSISDVNLFKTSDDKVEYLKIIKETQYLFKFKIYSYCLMSNHCHFIIDSCGADISKIMHRINFKYARYFNVKYNRHGHLFQDRFKSKLVSDEKYLYSLSLYIHRNPMDIKNYSKSPEKYRFSSLSVFLGIKADEFEILDDLFILSLLSDSLKKSREKYLEALLITSELKNKNIDMKQDKSLYMSGKVYINRNYSPISIINFVCNKFKVNKHLIFSKNVREFVHIRALIVTMLRSLCDINIKSICSLLGNICASNVSRLSSVGVDLLMNNSIYSNLIDEYVTLNLKAI</sequence>
<reference evidence="2 3" key="1">
    <citation type="submission" date="2016-11" db="EMBL/GenBank/DDBJ databases">
        <authorList>
            <person name="Jaros S."/>
            <person name="Januszkiewicz K."/>
            <person name="Wedrychowicz H."/>
        </authorList>
    </citation>
    <scope>NUCLEOTIDE SEQUENCE [LARGE SCALE GENOMIC DNA]</scope>
    <source>
        <strain evidence="2 3">DSM 6191</strain>
    </source>
</reference>
<dbReference type="RefSeq" id="WP_175550875.1">
    <property type="nucleotide sequence ID" value="NZ_FQXU01000005.1"/>
</dbReference>
<dbReference type="InterPro" id="IPR036515">
    <property type="entry name" value="Transposase_17_sf"/>
</dbReference>
<evidence type="ECO:0000313" key="2">
    <source>
        <dbReference type="EMBL" id="SHI04138.1"/>
    </source>
</evidence>
<proteinExistence type="predicted"/>
<dbReference type="SMART" id="SM01321">
    <property type="entry name" value="Y1_Tnp"/>
    <property type="match status" value="1"/>
</dbReference>
<dbReference type="GO" id="GO:0004803">
    <property type="term" value="F:transposase activity"/>
    <property type="evidence" value="ECO:0007669"/>
    <property type="project" value="InterPro"/>
</dbReference>
<dbReference type="GO" id="GO:0006313">
    <property type="term" value="P:DNA transposition"/>
    <property type="evidence" value="ECO:0007669"/>
    <property type="project" value="InterPro"/>
</dbReference>
<feature type="domain" description="Transposase IS200-like" evidence="1">
    <location>
        <begin position="9"/>
        <end position="123"/>
    </location>
</feature>
<dbReference type="SUPFAM" id="SSF143422">
    <property type="entry name" value="Transposase IS200-like"/>
    <property type="match status" value="1"/>
</dbReference>
<evidence type="ECO:0000313" key="3">
    <source>
        <dbReference type="Proteomes" id="UP000184241"/>
    </source>
</evidence>
<dbReference type="Proteomes" id="UP000184241">
    <property type="component" value="Unassembled WGS sequence"/>
</dbReference>
<dbReference type="GO" id="GO:0043565">
    <property type="term" value="F:sequence-specific DNA binding"/>
    <property type="evidence" value="ECO:0007669"/>
    <property type="project" value="InterPro"/>
</dbReference>